<comment type="caution">
    <text evidence="2">The sequence shown here is derived from an EMBL/GenBank/DDBJ whole genome shotgun (WGS) entry which is preliminary data.</text>
</comment>
<evidence type="ECO:0000256" key="1">
    <source>
        <dbReference type="SAM" id="MobiDB-lite"/>
    </source>
</evidence>
<keyword evidence="3" id="KW-1185">Reference proteome</keyword>
<dbReference type="Pfam" id="PF09837">
    <property type="entry name" value="DUF2064"/>
    <property type="match status" value="1"/>
</dbReference>
<reference evidence="2 3" key="1">
    <citation type="submission" date="2017-06" db="EMBL/GenBank/DDBJ databases">
        <title>Description of Rhodopirellula bahusiensis sp. nov.</title>
        <authorList>
            <person name="Kizina J."/>
            <person name="Harder J."/>
        </authorList>
    </citation>
    <scope>NUCLEOTIDE SEQUENCE [LARGE SCALE GENOMIC DNA]</scope>
    <source>
        <strain evidence="2 3">SWK21</strain>
    </source>
</reference>
<sequence>MPKPPSTPLRSLETSAPNIRKLGVMAKVAIEGKVKTRLGDTIGFDKSAQIHQRFLDHLFGRLQDWGDERHWVASPIESVSRTTFTPPSQWRIIDQGGGNLGDRMRRWFTDHVFDRPALPRTNAVLIGADCPLLSHADLDKAARLFRECDLVLGPAADGGYYLIGLSGSFQSSDSTANSEPHQRTTESDCPRPGIPSPQQILDTLWNDIPWSTDEVFDRTVAAAESIGMRVGTLPVRSDVDTEEDLTALLHQIEHPVDNEEVPSDDIELARDLRRILSDQTT</sequence>
<name>A0A2G1WE81_9BACT</name>
<evidence type="ECO:0008006" key="4">
    <source>
        <dbReference type="Google" id="ProtNLM"/>
    </source>
</evidence>
<proteinExistence type="predicted"/>
<feature type="compositionally biased region" description="Basic and acidic residues" evidence="1">
    <location>
        <begin position="180"/>
        <end position="189"/>
    </location>
</feature>
<dbReference type="PANTHER" id="PTHR36529:SF1">
    <property type="entry name" value="GLYCOSYLTRANSFERASE"/>
    <property type="match status" value="1"/>
</dbReference>
<evidence type="ECO:0000313" key="3">
    <source>
        <dbReference type="Proteomes" id="UP000225740"/>
    </source>
</evidence>
<organism evidence="2 3">
    <name type="scientific">Rhodopirellula bahusiensis</name>
    <dbReference type="NCBI Taxonomy" id="2014065"/>
    <lineage>
        <taxon>Bacteria</taxon>
        <taxon>Pseudomonadati</taxon>
        <taxon>Planctomycetota</taxon>
        <taxon>Planctomycetia</taxon>
        <taxon>Pirellulales</taxon>
        <taxon>Pirellulaceae</taxon>
        <taxon>Rhodopirellula</taxon>
    </lineage>
</organism>
<dbReference type="Proteomes" id="UP000225740">
    <property type="component" value="Unassembled WGS sequence"/>
</dbReference>
<gene>
    <name evidence="2" type="ORF">CEE69_02095</name>
</gene>
<dbReference type="EMBL" id="NIZW01000001">
    <property type="protein sequence ID" value="PHQ37328.1"/>
    <property type="molecule type" value="Genomic_DNA"/>
</dbReference>
<dbReference type="PANTHER" id="PTHR36529">
    <property type="entry name" value="SLL1095 PROTEIN"/>
    <property type="match status" value="1"/>
</dbReference>
<evidence type="ECO:0000313" key="2">
    <source>
        <dbReference type="EMBL" id="PHQ37328.1"/>
    </source>
</evidence>
<accession>A0A2G1WE81</accession>
<dbReference type="InterPro" id="IPR029044">
    <property type="entry name" value="Nucleotide-diphossugar_trans"/>
</dbReference>
<dbReference type="SUPFAM" id="SSF53448">
    <property type="entry name" value="Nucleotide-diphospho-sugar transferases"/>
    <property type="match status" value="1"/>
</dbReference>
<dbReference type="OrthoDB" id="9810303at2"/>
<feature type="region of interest" description="Disordered" evidence="1">
    <location>
        <begin position="171"/>
        <end position="195"/>
    </location>
</feature>
<dbReference type="Gene3D" id="3.90.550.10">
    <property type="entry name" value="Spore Coat Polysaccharide Biosynthesis Protein SpsA, Chain A"/>
    <property type="match status" value="1"/>
</dbReference>
<dbReference type="AlphaFoldDB" id="A0A2G1WE81"/>
<protein>
    <recommendedName>
        <fullName evidence="4">Glycosyltransferase</fullName>
    </recommendedName>
</protein>
<dbReference type="InterPro" id="IPR018641">
    <property type="entry name" value="Trfase_1_rSAM/seldom-assoc"/>
</dbReference>